<accession>A0AAN9JGT5</accession>
<evidence type="ECO:0000313" key="3">
    <source>
        <dbReference type="Proteomes" id="UP001367508"/>
    </source>
</evidence>
<evidence type="ECO:0000313" key="1">
    <source>
        <dbReference type="EMBL" id="KAK7298872.1"/>
    </source>
</evidence>
<proteinExistence type="predicted"/>
<organism evidence="1 3">
    <name type="scientific">Canavalia gladiata</name>
    <name type="common">Sword bean</name>
    <name type="synonym">Dolichos gladiatus</name>
    <dbReference type="NCBI Taxonomy" id="3824"/>
    <lineage>
        <taxon>Eukaryota</taxon>
        <taxon>Viridiplantae</taxon>
        <taxon>Streptophyta</taxon>
        <taxon>Embryophyta</taxon>
        <taxon>Tracheophyta</taxon>
        <taxon>Spermatophyta</taxon>
        <taxon>Magnoliopsida</taxon>
        <taxon>eudicotyledons</taxon>
        <taxon>Gunneridae</taxon>
        <taxon>Pentapetalae</taxon>
        <taxon>rosids</taxon>
        <taxon>fabids</taxon>
        <taxon>Fabales</taxon>
        <taxon>Fabaceae</taxon>
        <taxon>Papilionoideae</taxon>
        <taxon>50 kb inversion clade</taxon>
        <taxon>NPAAA clade</taxon>
        <taxon>indigoferoid/millettioid clade</taxon>
        <taxon>Phaseoleae</taxon>
        <taxon>Canavalia</taxon>
    </lineage>
</organism>
<sequence>MFSLPLSVWPGGVSPDGRLKAYYRLAFLLLKILMELRLTCLLCSTLGRRRCDFICWRRNRSSELSKPFQANEVRATTPDSRSALTDLLKGGLKKKQGIFLSYMVVGRGWPLISGRKIQVRSLYRGESVLKLS</sequence>
<dbReference type="EMBL" id="JAYMYQ010000023">
    <property type="protein sequence ID" value="KAK7298872.1"/>
    <property type="molecule type" value="Genomic_DNA"/>
</dbReference>
<name>A0AAN9JGT5_CANGL</name>
<keyword evidence="3" id="KW-1185">Reference proteome</keyword>
<evidence type="ECO:0000313" key="2">
    <source>
        <dbReference type="EMBL" id="KAK7298985.1"/>
    </source>
</evidence>
<reference evidence="1 3" key="1">
    <citation type="submission" date="2024-01" db="EMBL/GenBank/DDBJ databases">
        <title>The genomes of 5 underutilized Papilionoideae crops provide insights into root nodulation and disease resistanc.</title>
        <authorList>
            <person name="Jiang F."/>
        </authorList>
    </citation>
    <scope>NUCLEOTIDE SEQUENCE [LARGE SCALE GENOMIC DNA]</scope>
    <source>
        <strain evidence="1">LVBAO_FW01</strain>
        <tissue evidence="1">Leaves</tissue>
    </source>
</reference>
<dbReference type="EMBL" id="JAYMYQ010000023">
    <property type="protein sequence ID" value="KAK7298985.1"/>
    <property type="molecule type" value="Genomic_DNA"/>
</dbReference>
<protein>
    <submittedName>
        <fullName evidence="1">Uncharacterized protein</fullName>
    </submittedName>
</protein>
<gene>
    <name evidence="1" type="ORF">VNO77_46191</name>
    <name evidence="2" type="ORF">VNO77_46309</name>
</gene>
<dbReference type="AlphaFoldDB" id="A0AAN9JGT5"/>
<dbReference type="Proteomes" id="UP001367508">
    <property type="component" value="Unassembled WGS sequence"/>
</dbReference>
<comment type="caution">
    <text evidence="1">The sequence shown here is derived from an EMBL/GenBank/DDBJ whole genome shotgun (WGS) entry which is preliminary data.</text>
</comment>